<keyword evidence="3" id="KW-1185">Reference proteome</keyword>
<feature type="region of interest" description="Disordered" evidence="1">
    <location>
        <begin position="111"/>
        <end position="170"/>
    </location>
</feature>
<sequence length="170" mass="19038">ADLPVHELSSARSVLSRRWRSLHLTTQFRRTLALRAHCRFRILDAAHPASDPRPKSSQCPAEQAPRSHRDSAPALQDRTRHKCHGSLWQITTLSTVADTTHAPRAVKLLRARLQTRPSRGHRPEGTTSCSKKSKKAKSTTRSQWPVKRIPMQPQRGPTPVVTGLHASGYT</sequence>
<dbReference type="Proteomes" id="UP000709295">
    <property type="component" value="Unassembled WGS sequence"/>
</dbReference>
<reference evidence="2" key="1">
    <citation type="submission" date="2021-01" db="EMBL/GenBank/DDBJ databases">
        <title>Phytophthora aleatoria, a newly-described species from Pinus radiata is distinct from Phytophthora cactorum isolates based on comparative genomics.</title>
        <authorList>
            <person name="Mcdougal R."/>
            <person name="Panda P."/>
            <person name="Williams N."/>
            <person name="Studholme D.J."/>
        </authorList>
    </citation>
    <scope>NUCLEOTIDE SEQUENCE</scope>
    <source>
        <strain evidence="2">NZFS 4037</strain>
    </source>
</reference>
<dbReference type="AlphaFoldDB" id="A0A8J5J8T4"/>
<comment type="caution">
    <text evidence="2">The sequence shown here is derived from an EMBL/GenBank/DDBJ whole genome shotgun (WGS) entry which is preliminary data.</text>
</comment>
<feature type="region of interest" description="Disordered" evidence="1">
    <location>
        <begin position="47"/>
        <end position="80"/>
    </location>
</feature>
<evidence type="ECO:0000256" key="1">
    <source>
        <dbReference type="SAM" id="MobiDB-lite"/>
    </source>
</evidence>
<evidence type="ECO:0000313" key="2">
    <source>
        <dbReference type="EMBL" id="KAG6967254.1"/>
    </source>
</evidence>
<evidence type="ECO:0000313" key="3">
    <source>
        <dbReference type="Proteomes" id="UP000709295"/>
    </source>
</evidence>
<name>A0A8J5J8T4_9STRA</name>
<feature type="non-terminal residue" evidence="2">
    <location>
        <position position="1"/>
    </location>
</feature>
<organism evidence="2 3">
    <name type="scientific">Phytophthora aleatoria</name>
    <dbReference type="NCBI Taxonomy" id="2496075"/>
    <lineage>
        <taxon>Eukaryota</taxon>
        <taxon>Sar</taxon>
        <taxon>Stramenopiles</taxon>
        <taxon>Oomycota</taxon>
        <taxon>Peronosporomycetes</taxon>
        <taxon>Peronosporales</taxon>
        <taxon>Peronosporaceae</taxon>
        <taxon>Phytophthora</taxon>
    </lineage>
</organism>
<dbReference type="EMBL" id="JAENGY010000278">
    <property type="protein sequence ID" value="KAG6967254.1"/>
    <property type="molecule type" value="Genomic_DNA"/>
</dbReference>
<gene>
    <name evidence="2" type="ORF">JG688_00006405</name>
</gene>
<protein>
    <submittedName>
        <fullName evidence="2">Uncharacterized protein</fullName>
    </submittedName>
</protein>
<proteinExistence type="predicted"/>
<accession>A0A8J5J8T4</accession>